<keyword evidence="3" id="KW-1185">Reference proteome</keyword>
<dbReference type="RefSeq" id="WP_008601356.1">
    <property type="nucleotide sequence ID" value="NZ_AMRV01000003.1"/>
</dbReference>
<gene>
    <name evidence="2" type="ORF">C725_1443</name>
</gene>
<sequence>MKKLIVASLLAALAHPAVAADANALFNQMKFTQAAAAARAENTSDGYVLAAKAVLTDAAYMTTDKAKAKMKLAAALDDLDTALKLDPRNSDAKLWKATALGFRSKIERSRSDAKTAKRIIDEVVKNEPRNPLAWRALGVWHGEAVSNLEPFLAGTMLGAKSNESLKAFQRSVELDPNDEITRTLYAQNLVSMKFYDEKDRIRALVTPVARGSGGDGLTQVMRRTARGLLEALNAGDRGMLKDRADDARPFDAVS</sequence>
<dbReference type="Proteomes" id="UP000011717">
    <property type="component" value="Unassembled WGS sequence"/>
</dbReference>
<dbReference type="Gene3D" id="1.25.40.10">
    <property type="entry name" value="Tetratricopeptide repeat domain"/>
    <property type="match status" value="1"/>
</dbReference>
<organism evidence="2 3">
    <name type="scientific">Pacificimonas flava</name>
    <dbReference type="NCBI Taxonomy" id="1234595"/>
    <lineage>
        <taxon>Bacteria</taxon>
        <taxon>Pseudomonadati</taxon>
        <taxon>Pseudomonadota</taxon>
        <taxon>Alphaproteobacteria</taxon>
        <taxon>Sphingomonadales</taxon>
        <taxon>Sphingosinicellaceae</taxon>
        <taxon>Pacificimonas</taxon>
    </lineage>
</organism>
<name>M2U688_9SPHN</name>
<comment type="caution">
    <text evidence="2">The sequence shown here is derived from an EMBL/GenBank/DDBJ whole genome shotgun (WGS) entry which is preliminary data.</text>
</comment>
<reference evidence="2 3" key="1">
    <citation type="journal article" date="2013" name="Genome Announc.">
        <title>Draft Genome Sequence of Strain JLT2015T, Belonging to the Family Sphingomonadaceae of the Alphaproteobacteria.</title>
        <authorList>
            <person name="Tang K."/>
            <person name="Liu K."/>
            <person name="Li S."/>
            <person name="Jiao N."/>
        </authorList>
    </citation>
    <scope>NUCLEOTIDE SEQUENCE [LARGE SCALE GENOMIC DNA]</scope>
    <source>
        <strain evidence="2 3">JLT2015</strain>
    </source>
</reference>
<evidence type="ECO:0000256" key="1">
    <source>
        <dbReference type="SAM" id="SignalP"/>
    </source>
</evidence>
<keyword evidence="1" id="KW-0732">Signal</keyword>
<evidence type="ECO:0000313" key="2">
    <source>
        <dbReference type="EMBL" id="EMD83542.1"/>
    </source>
</evidence>
<feature type="signal peptide" evidence="1">
    <location>
        <begin position="1"/>
        <end position="19"/>
    </location>
</feature>
<dbReference type="SUPFAM" id="SSF48452">
    <property type="entry name" value="TPR-like"/>
    <property type="match status" value="1"/>
</dbReference>
<dbReference type="OrthoDB" id="7596664at2"/>
<evidence type="ECO:0000313" key="3">
    <source>
        <dbReference type="Proteomes" id="UP000011717"/>
    </source>
</evidence>
<protein>
    <recommendedName>
        <fullName evidence="4">Tetratricopeptide repeat protein</fullName>
    </recommendedName>
</protein>
<accession>M2U688</accession>
<dbReference type="InterPro" id="IPR011990">
    <property type="entry name" value="TPR-like_helical_dom_sf"/>
</dbReference>
<dbReference type="EMBL" id="AMRV01000003">
    <property type="protein sequence ID" value="EMD83542.1"/>
    <property type="molecule type" value="Genomic_DNA"/>
</dbReference>
<dbReference type="AlphaFoldDB" id="M2U688"/>
<feature type="chain" id="PRO_5004027328" description="Tetratricopeptide repeat protein" evidence="1">
    <location>
        <begin position="20"/>
        <end position="254"/>
    </location>
</feature>
<proteinExistence type="predicted"/>
<evidence type="ECO:0008006" key="4">
    <source>
        <dbReference type="Google" id="ProtNLM"/>
    </source>
</evidence>